<gene>
    <name evidence="2" type="ORF">ACFOUO_12450</name>
</gene>
<dbReference type="Pfam" id="PF18846">
    <property type="entry name" value="baeRF_family5"/>
    <property type="match status" value="1"/>
</dbReference>
<accession>A0ABV8JFA4</accession>
<feature type="region of interest" description="Disordered" evidence="1">
    <location>
        <begin position="167"/>
        <end position="191"/>
    </location>
</feature>
<protein>
    <submittedName>
        <fullName evidence="2">VLRF1 family aeRF1-type release factor</fullName>
    </submittedName>
</protein>
<dbReference type="RefSeq" id="WP_380705415.1">
    <property type="nucleotide sequence ID" value="NZ_JBHSAP010000015.1"/>
</dbReference>
<dbReference type="Proteomes" id="UP001595843">
    <property type="component" value="Unassembled WGS sequence"/>
</dbReference>
<evidence type="ECO:0000313" key="3">
    <source>
        <dbReference type="Proteomes" id="UP001595843"/>
    </source>
</evidence>
<dbReference type="InterPro" id="IPR040983">
    <property type="entry name" value="Bact_RF_family5"/>
</dbReference>
<reference evidence="3" key="1">
    <citation type="journal article" date="2019" name="Int. J. Syst. Evol. Microbiol.">
        <title>The Global Catalogue of Microorganisms (GCM) 10K type strain sequencing project: providing services to taxonomists for standard genome sequencing and annotation.</title>
        <authorList>
            <consortium name="The Broad Institute Genomics Platform"/>
            <consortium name="The Broad Institute Genome Sequencing Center for Infectious Disease"/>
            <person name="Wu L."/>
            <person name="Ma J."/>
        </authorList>
    </citation>
    <scope>NUCLEOTIDE SEQUENCE [LARGE SCALE GENOMIC DNA]</scope>
    <source>
        <strain evidence="3">IBRC-M 10813</strain>
    </source>
</reference>
<dbReference type="EMBL" id="JBHSAP010000015">
    <property type="protein sequence ID" value="MFC4077608.1"/>
    <property type="molecule type" value="Genomic_DNA"/>
</dbReference>
<evidence type="ECO:0000256" key="1">
    <source>
        <dbReference type="SAM" id="MobiDB-lite"/>
    </source>
</evidence>
<name>A0ABV8JFA4_9BACL</name>
<evidence type="ECO:0000313" key="2">
    <source>
        <dbReference type="EMBL" id="MFC4077608.1"/>
    </source>
</evidence>
<organism evidence="2 3">
    <name type="scientific">Salinithrix halophila</name>
    <dbReference type="NCBI Taxonomy" id="1485204"/>
    <lineage>
        <taxon>Bacteria</taxon>
        <taxon>Bacillati</taxon>
        <taxon>Bacillota</taxon>
        <taxon>Bacilli</taxon>
        <taxon>Bacillales</taxon>
        <taxon>Thermoactinomycetaceae</taxon>
        <taxon>Salinithrix</taxon>
    </lineage>
</organism>
<comment type="caution">
    <text evidence="2">The sequence shown here is derived from an EMBL/GenBank/DDBJ whole genome shotgun (WGS) entry which is preliminary data.</text>
</comment>
<feature type="compositionally biased region" description="Basic and acidic residues" evidence="1">
    <location>
        <begin position="167"/>
        <end position="179"/>
    </location>
</feature>
<keyword evidence="3" id="KW-1185">Reference proteome</keyword>
<sequence>MAFADTLNQLEDVQGEGPRKILSLYLNTDRSSPEQQAGEWKIRLKNGLKRLEEAIGKSGSPDEQQAFSSLKKHVNKEVLEREPQMEKGLLLFANPDRSVWQVHILSVPVETEFRWEEKAVLEPFYELTNRYPLTGIILVQNQSVRVIATEMGTILSSDQYEWDPEAEDWKKHEGPHKADASMGSGNNTKRDKYDDRYQAIQQRWLKSLAPRIDRFAKRHHWQRIILTGEKGATRELENHLHLQANKILDKNLANRKDHEIVAALAS</sequence>
<proteinExistence type="predicted"/>